<dbReference type="EMBL" id="QMIG01000013">
    <property type="protein sequence ID" value="RAW13275.1"/>
    <property type="molecule type" value="Genomic_DNA"/>
</dbReference>
<evidence type="ECO:0000313" key="3">
    <source>
        <dbReference type="Proteomes" id="UP000250462"/>
    </source>
</evidence>
<dbReference type="AlphaFoldDB" id="A0A329QLL7"/>
<sequence>MDVNAGQRDMVLTIGTLRLSVVYAGMVSDESGGRRCQYRYMVESTDPEAPGAYSNDDLFAGVGDPVDAERAMRALSSYLSAAGEAFGLRFAYPGREFENKRMFPEWVDEAAYQNAEELATLALNDEELIPDETTPPHHERYISVVFHQGDDAEETLRILDEQGLQAALEHLARWDFGDETEYAAEANGYVYDAPPTGDADREYTDGEYVMSYSHAFGHVGLVRKVEKPASGVDMPETTLQQRSPRRSSSDRSAWTTPAEPHLPPGLEPPGR</sequence>
<evidence type="ECO:0000256" key="1">
    <source>
        <dbReference type="SAM" id="MobiDB-lite"/>
    </source>
</evidence>
<feature type="compositionally biased region" description="Pro residues" evidence="1">
    <location>
        <begin position="260"/>
        <end position="271"/>
    </location>
</feature>
<accession>A0A329QLL7</accession>
<proteinExistence type="predicted"/>
<evidence type="ECO:0000313" key="2">
    <source>
        <dbReference type="EMBL" id="RAW13275.1"/>
    </source>
</evidence>
<dbReference type="Proteomes" id="UP000250462">
    <property type="component" value="Unassembled WGS sequence"/>
</dbReference>
<organism evidence="2 3">
    <name type="scientific">Phytoactinopolyspora halophila</name>
    <dbReference type="NCBI Taxonomy" id="1981511"/>
    <lineage>
        <taxon>Bacteria</taxon>
        <taxon>Bacillati</taxon>
        <taxon>Actinomycetota</taxon>
        <taxon>Actinomycetes</taxon>
        <taxon>Jiangellales</taxon>
        <taxon>Jiangellaceae</taxon>
        <taxon>Phytoactinopolyspora</taxon>
    </lineage>
</organism>
<reference evidence="2 3" key="1">
    <citation type="submission" date="2018-06" db="EMBL/GenBank/DDBJ databases">
        <title>Phytoactinopolyspora halophila sp. nov., a novel halophilic actinomycete isolated from a saline soil in China.</title>
        <authorList>
            <person name="Tang S.-K."/>
        </authorList>
    </citation>
    <scope>NUCLEOTIDE SEQUENCE [LARGE SCALE GENOMIC DNA]</scope>
    <source>
        <strain evidence="2 3">YIM 96934</strain>
    </source>
</reference>
<gene>
    <name evidence="2" type="ORF">DPM12_13180</name>
</gene>
<protein>
    <submittedName>
        <fullName evidence="2">Uncharacterized protein</fullName>
    </submittedName>
</protein>
<feature type="region of interest" description="Disordered" evidence="1">
    <location>
        <begin position="228"/>
        <end position="271"/>
    </location>
</feature>
<name>A0A329QLL7_9ACTN</name>
<keyword evidence="3" id="KW-1185">Reference proteome</keyword>
<comment type="caution">
    <text evidence="2">The sequence shown here is derived from an EMBL/GenBank/DDBJ whole genome shotgun (WGS) entry which is preliminary data.</text>
</comment>